<protein>
    <recommendedName>
        <fullName evidence="1">AB hydrolase-1 domain-containing protein</fullName>
    </recommendedName>
</protein>
<dbReference type="Proteomes" id="UP001428817">
    <property type="component" value="Unassembled WGS sequence"/>
</dbReference>
<dbReference type="RefSeq" id="WP_185061772.1">
    <property type="nucleotide sequence ID" value="NZ_BAABJP010000008.1"/>
</dbReference>
<feature type="domain" description="AB hydrolase-1" evidence="1">
    <location>
        <begin position="58"/>
        <end position="279"/>
    </location>
</feature>
<dbReference type="InterPro" id="IPR000073">
    <property type="entry name" value="AB_hydrolase_1"/>
</dbReference>
<accession>A0ABP9PWV3</accession>
<sequence>MKYFTLRDEDRRLDSITRADLRGSFVELSDGNTHYELIGPENGPVAVLVGGMTIPLFYWDAFASHLHQRGFRTLAYSTYGRGYSDRPDTRYDEELFVRQLGEITEALGVGEGVHLVGTSMGALIAAGYLDRRASTVATLSLVGPAGLSNTTAGQQKLLRGDALATFVAKRFGRRILLGHLGRNVADPALAVQLTEMIAHCYRFEGSMYAFFSTLRNVPLSGRDQVYRRAASRGIPTLLVWGALDEVTPISGLAGARELLHPERCHVIERCGHMAPYERPQEVADLLAAFAGEHMASDGRQS</sequence>
<dbReference type="InterPro" id="IPR029058">
    <property type="entry name" value="AB_hydrolase_fold"/>
</dbReference>
<gene>
    <name evidence="2" type="ORF">GCM10023321_23990</name>
</gene>
<dbReference type="InterPro" id="IPR000639">
    <property type="entry name" value="Epox_hydrolase-like"/>
</dbReference>
<evidence type="ECO:0000313" key="3">
    <source>
        <dbReference type="Proteomes" id="UP001428817"/>
    </source>
</evidence>
<dbReference type="PRINTS" id="PR00111">
    <property type="entry name" value="ABHYDROLASE"/>
</dbReference>
<dbReference type="SUPFAM" id="SSF53474">
    <property type="entry name" value="alpha/beta-Hydrolases"/>
    <property type="match status" value="1"/>
</dbReference>
<organism evidence="2 3">
    <name type="scientific">Pseudonocardia eucalypti</name>
    <dbReference type="NCBI Taxonomy" id="648755"/>
    <lineage>
        <taxon>Bacteria</taxon>
        <taxon>Bacillati</taxon>
        <taxon>Actinomycetota</taxon>
        <taxon>Actinomycetes</taxon>
        <taxon>Pseudonocardiales</taxon>
        <taxon>Pseudonocardiaceae</taxon>
        <taxon>Pseudonocardia</taxon>
    </lineage>
</organism>
<dbReference type="PRINTS" id="PR00412">
    <property type="entry name" value="EPOXHYDRLASE"/>
</dbReference>
<comment type="caution">
    <text evidence="2">The sequence shown here is derived from an EMBL/GenBank/DDBJ whole genome shotgun (WGS) entry which is preliminary data.</text>
</comment>
<dbReference type="PANTHER" id="PTHR43798">
    <property type="entry name" value="MONOACYLGLYCEROL LIPASE"/>
    <property type="match status" value="1"/>
</dbReference>
<dbReference type="InterPro" id="IPR050266">
    <property type="entry name" value="AB_hydrolase_sf"/>
</dbReference>
<reference evidence="3" key="1">
    <citation type="journal article" date="2019" name="Int. J. Syst. Evol. Microbiol.">
        <title>The Global Catalogue of Microorganisms (GCM) 10K type strain sequencing project: providing services to taxonomists for standard genome sequencing and annotation.</title>
        <authorList>
            <consortium name="The Broad Institute Genomics Platform"/>
            <consortium name="The Broad Institute Genome Sequencing Center for Infectious Disease"/>
            <person name="Wu L."/>
            <person name="Ma J."/>
        </authorList>
    </citation>
    <scope>NUCLEOTIDE SEQUENCE [LARGE SCALE GENOMIC DNA]</scope>
    <source>
        <strain evidence="3">JCM 18303</strain>
    </source>
</reference>
<proteinExistence type="predicted"/>
<dbReference type="Gene3D" id="3.40.50.1820">
    <property type="entry name" value="alpha/beta hydrolase"/>
    <property type="match status" value="1"/>
</dbReference>
<name>A0ABP9PWV3_9PSEU</name>
<dbReference type="EMBL" id="BAABJP010000008">
    <property type="protein sequence ID" value="GAA5153562.1"/>
    <property type="molecule type" value="Genomic_DNA"/>
</dbReference>
<dbReference type="PANTHER" id="PTHR43798:SF33">
    <property type="entry name" value="HYDROLASE, PUTATIVE (AFU_ORTHOLOGUE AFUA_2G14860)-RELATED"/>
    <property type="match status" value="1"/>
</dbReference>
<evidence type="ECO:0000313" key="2">
    <source>
        <dbReference type="EMBL" id="GAA5153562.1"/>
    </source>
</evidence>
<dbReference type="Pfam" id="PF00561">
    <property type="entry name" value="Abhydrolase_1"/>
    <property type="match status" value="1"/>
</dbReference>
<evidence type="ECO:0000259" key="1">
    <source>
        <dbReference type="Pfam" id="PF00561"/>
    </source>
</evidence>
<keyword evidence="3" id="KW-1185">Reference proteome</keyword>